<keyword evidence="1" id="KW-0812">Transmembrane</keyword>
<feature type="transmembrane region" description="Helical" evidence="1">
    <location>
        <begin position="137"/>
        <end position="158"/>
    </location>
</feature>
<sequence>MPDSDSSAANSTRIYGEFPDERAVREFATAVANCERELMSYRAAVTEVQSSLCGLRTVWSLNRIESEHDQLIRQIAELRSACIEESLEPVSEIEATKSADRTFRSFVRDGTATDAVESLDETAARIERQIEDKRTVAIARLSLTVAIASLFVSTLILLSGGLSLF</sequence>
<gene>
    <name evidence="2" type="ORF">HPS36_06740</name>
</gene>
<dbReference type="EMBL" id="CP053941">
    <property type="protein sequence ID" value="QKG92553.1"/>
    <property type="molecule type" value="Genomic_DNA"/>
</dbReference>
<keyword evidence="1" id="KW-0472">Membrane</keyword>
<proteinExistence type="predicted"/>
<evidence type="ECO:0000313" key="3">
    <source>
        <dbReference type="Proteomes" id="UP000505020"/>
    </source>
</evidence>
<dbReference type="AlphaFoldDB" id="A0A7D3Y155"/>
<dbReference type="Proteomes" id="UP000505020">
    <property type="component" value="Chromosome"/>
</dbReference>
<accession>A0A7D3Y155</accession>
<dbReference type="KEGG" id="hsai:HPS36_06740"/>
<keyword evidence="1" id="KW-1133">Transmembrane helix</keyword>
<organism evidence="2 3">
    <name type="scientific">Halorubrum salinarum</name>
    <dbReference type="NCBI Taxonomy" id="2739057"/>
    <lineage>
        <taxon>Archaea</taxon>
        <taxon>Methanobacteriati</taxon>
        <taxon>Methanobacteriota</taxon>
        <taxon>Stenosarchaea group</taxon>
        <taxon>Halobacteria</taxon>
        <taxon>Halobacteriales</taxon>
        <taxon>Haloferacaceae</taxon>
        <taxon>Halorubrum</taxon>
    </lineage>
</organism>
<keyword evidence="3" id="KW-1185">Reference proteome</keyword>
<name>A0A7D3Y155_9EURY</name>
<dbReference type="GeneID" id="55594684"/>
<evidence type="ECO:0000256" key="1">
    <source>
        <dbReference type="SAM" id="Phobius"/>
    </source>
</evidence>
<reference evidence="2 3" key="1">
    <citation type="submission" date="2020-05" db="EMBL/GenBank/DDBJ databases">
        <title>Halorubrum RHB-C sp.nov., an extremely halophilic archaeon isolated from solar salt farm.</title>
        <authorList>
            <person name="Ho H."/>
            <person name="Danganan R.E."/>
            <person name="Dedeles G.R."/>
            <person name="Kim S.-G."/>
        </authorList>
    </citation>
    <scope>NUCLEOTIDE SEQUENCE [LARGE SCALE GENOMIC DNA]</scope>
    <source>
        <strain evidence="2 3">RHB-C</strain>
    </source>
</reference>
<dbReference type="RefSeq" id="WP_173229312.1">
    <property type="nucleotide sequence ID" value="NZ_CP053941.1"/>
</dbReference>
<protein>
    <submittedName>
        <fullName evidence="2">Uncharacterized protein</fullName>
    </submittedName>
</protein>
<evidence type="ECO:0000313" key="2">
    <source>
        <dbReference type="EMBL" id="QKG92553.1"/>
    </source>
</evidence>